<proteinExistence type="predicted"/>
<keyword evidence="7" id="KW-0695">RNA-directed DNA polymerase</keyword>
<keyword evidence="4" id="KW-0378">Hydrolase</keyword>
<evidence type="ECO:0000313" key="11">
    <source>
        <dbReference type="Proteomes" id="UP000299102"/>
    </source>
</evidence>
<dbReference type="AlphaFoldDB" id="A0A4C1X2C6"/>
<dbReference type="Proteomes" id="UP000299102">
    <property type="component" value="Unassembled WGS sequence"/>
</dbReference>
<accession>A0A4C1X2C6</accession>
<dbReference type="GO" id="GO:0006508">
    <property type="term" value="P:proteolysis"/>
    <property type="evidence" value="ECO:0007669"/>
    <property type="project" value="UniProtKB-KW"/>
</dbReference>
<dbReference type="STRING" id="151549.A0A4C1X2C6"/>
<evidence type="ECO:0000256" key="1">
    <source>
        <dbReference type="ARBA" id="ARBA00022722"/>
    </source>
</evidence>
<keyword evidence="8" id="KW-0548">Nucleotidyltransferase</keyword>
<dbReference type="GO" id="GO:0006310">
    <property type="term" value="P:DNA recombination"/>
    <property type="evidence" value="ECO:0007669"/>
    <property type="project" value="UniProtKB-KW"/>
</dbReference>
<dbReference type="EMBL" id="BGZK01000721">
    <property type="protein sequence ID" value="GBP57868.1"/>
    <property type="molecule type" value="Genomic_DNA"/>
</dbReference>
<protein>
    <submittedName>
        <fullName evidence="10">Copia protein</fullName>
    </submittedName>
</protein>
<organism evidence="10 11">
    <name type="scientific">Eumeta variegata</name>
    <name type="common">Bagworm moth</name>
    <name type="synonym">Eumeta japonica</name>
    <dbReference type="NCBI Taxonomy" id="151549"/>
    <lineage>
        <taxon>Eukaryota</taxon>
        <taxon>Metazoa</taxon>
        <taxon>Ecdysozoa</taxon>
        <taxon>Arthropoda</taxon>
        <taxon>Hexapoda</taxon>
        <taxon>Insecta</taxon>
        <taxon>Pterygota</taxon>
        <taxon>Neoptera</taxon>
        <taxon>Endopterygota</taxon>
        <taxon>Lepidoptera</taxon>
        <taxon>Glossata</taxon>
        <taxon>Ditrysia</taxon>
        <taxon>Tineoidea</taxon>
        <taxon>Psychidae</taxon>
        <taxon>Oiketicinae</taxon>
        <taxon>Eumeta</taxon>
    </lineage>
</organism>
<keyword evidence="2" id="KW-0479">Metal-binding</keyword>
<dbReference type="GO" id="GO:0008233">
    <property type="term" value="F:peptidase activity"/>
    <property type="evidence" value="ECO:0007669"/>
    <property type="project" value="UniProtKB-KW"/>
</dbReference>
<evidence type="ECO:0000256" key="3">
    <source>
        <dbReference type="ARBA" id="ARBA00022759"/>
    </source>
</evidence>
<evidence type="ECO:0000256" key="5">
    <source>
        <dbReference type="ARBA" id="ARBA00022842"/>
    </source>
</evidence>
<comment type="caution">
    <text evidence="10">The sequence shown here is derived from an EMBL/GenBank/DDBJ whole genome shotgun (WGS) entry which is preliminary data.</text>
</comment>
<gene>
    <name evidence="10" type="primary">GIP</name>
    <name evidence="10" type="ORF">EVAR_41538_1</name>
</gene>
<sequence length="360" mass="40590">MDKQRRLQRENLRSQGCRSELASEASIDKLRGRENYEDWAFAVENYLILEGLQQCINTGGDPNDAKAKAKIVLTINSSLFVHIKNASTAMGLWQKLTKLFDDNGDTRRIGLLRNLISIRRKNCERMSQYVNSLLKTSQRLNDTGFKISDDGASCHLTSKKYFLLNTTNQHQVREIIIADNTRISVEVRGDVQIFTVVRDTEHENTVMGVLYVPNLATNLLSVCKIISKGNKVTFDEKHCYIYNQKSELEATADLVGGVYKLRIKQVDCLLTSASGSVWHRRLGHLNSKDLNVMRGGAVKGMSFLIKAQVSKTNCICCKGKQARLPFNHVGNRGKELFELVHADVCGPMEARSIEGKKYFL</sequence>
<evidence type="ECO:0000256" key="9">
    <source>
        <dbReference type="ARBA" id="ARBA00023172"/>
    </source>
</evidence>
<keyword evidence="6" id="KW-0229">DNA integration</keyword>
<dbReference type="GO" id="GO:0005524">
    <property type="term" value="F:ATP binding"/>
    <property type="evidence" value="ECO:0007669"/>
    <property type="project" value="UniProtKB-KW"/>
</dbReference>
<evidence type="ECO:0000256" key="4">
    <source>
        <dbReference type="ARBA" id="ARBA00022801"/>
    </source>
</evidence>
<name>A0A4C1X2C6_EUMVA</name>
<evidence type="ECO:0000313" key="10">
    <source>
        <dbReference type="EMBL" id="GBP57868.1"/>
    </source>
</evidence>
<dbReference type="GO" id="GO:0003887">
    <property type="term" value="F:DNA-directed DNA polymerase activity"/>
    <property type="evidence" value="ECO:0007669"/>
    <property type="project" value="UniProtKB-KW"/>
</dbReference>
<evidence type="ECO:0000256" key="8">
    <source>
        <dbReference type="ARBA" id="ARBA00022932"/>
    </source>
</evidence>
<keyword evidence="5" id="KW-0460">Magnesium</keyword>
<keyword evidence="9" id="KW-0233">DNA recombination</keyword>
<dbReference type="InterPro" id="IPR039537">
    <property type="entry name" value="Retrotran_Ty1/copia-like"/>
</dbReference>
<keyword evidence="1" id="KW-0540">Nuclease</keyword>
<dbReference type="OrthoDB" id="413361at2759"/>
<dbReference type="PANTHER" id="PTHR42648:SF11">
    <property type="entry name" value="TRANSPOSON TY4-P GAG-POL POLYPROTEIN"/>
    <property type="match status" value="1"/>
</dbReference>
<reference evidence="10 11" key="1">
    <citation type="journal article" date="2019" name="Commun. Biol.">
        <title>The bagworm genome reveals a unique fibroin gene that provides high tensile strength.</title>
        <authorList>
            <person name="Kono N."/>
            <person name="Nakamura H."/>
            <person name="Ohtoshi R."/>
            <person name="Tomita M."/>
            <person name="Numata K."/>
            <person name="Arakawa K."/>
        </authorList>
    </citation>
    <scope>NUCLEOTIDE SEQUENCE [LARGE SCALE GENOMIC DNA]</scope>
</reference>
<dbReference type="Pfam" id="PF14223">
    <property type="entry name" value="Retrotran_gag_2"/>
    <property type="match status" value="1"/>
</dbReference>
<dbReference type="PANTHER" id="PTHR42648">
    <property type="entry name" value="TRANSPOSASE, PUTATIVE-RELATED"/>
    <property type="match status" value="1"/>
</dbReference>
<keyword evidence="11" id="KW-1185">Reference proteome</keyword>
<keyword evidence="8" id="KW-0808">Transferase</keyword>
<dbReference type="GO" id="GO:0046872">
    <property type="term" value="F:metal ion binding"/>
    <property type="evidence" value="ECO:0007669"/>
    <property type="project" value="UniProtKB-KW"/>
</dbReference>
<evidence type="ECO:0000256" key="2">
    <source>
        <dbReference type="ARBA" id="ARBA00022723"/>
    </source>
</evidence>
<evidence type="ECO:0000256" key="6">
    <source>
        <dbReference type="ARBA" id="ARBA00022908"/>
    </source>
</evidence>
<dbReference type="GO" id="GO:0003964">
    <property type="term" value="F:RNA-directed DNA polymerase activity"/>
    <property type="evidence" value="ECO:0007669"/>
    <property type="project" value="UniProtKB-KW"/>
</dbReference>
<keyword evidence="3" id="KW-0255">Endonuclease</keyword>
<keyword evidence="8" id="KW-0239">DNA-directed DNA polymerase</keyword>
<dbReference type="GO" id="GO:0004519">
    <property type="term" value="F:endonuclease activity"/>
    <property type="evidence" value="ECO:0007669"/>
    <property type="project" value="UniProtKB-KW"/>
</dbReference>
<dbReference type="GO" id="GO:0015074">
    <property type="term" value="P:DNA integration"/>
    <property type="evidence" value="ECO:0007669"/>
    <property type="project" value="UniProtKB-KW"/>
</dbReference>
<evidence type="ECO:0000256" key="7">
    <source>
        <dbReference type="ARBA" id="ARBA00022918"/>
    </source>
</evidence>